<evidence type="ECO:0000313" key="6">
    <source>
        <dbReference type="Proteomes" id="UP000599391"/>
    </source>
</evidence>
<dbReference type="FunFam" id="3.20.20.70:FF:000059">
    <property type="entry name" value="N-ethylmaleimide reductase, FMN-linked"/>
    <property type="match status" value="1"/>
</dbReference>
<dbReference type="AlphaFoldDB" id="A0A8J7HG47"/>
<dbReference type="InterPro" id="IPR001155">
    <property type="entry name" value="OxRdtase_FMN_N"/>
</dbReference>
<dbReference type="GO" id="GO:0016628">
    <property type="term" value="F:oxidoreductase activity, acting on the CH-CH group of donors, NAD or NADP as acceptor"/>
    <property type="evidence" value="ECO:0007669"/>
    <property type="project" value="UniProtKB-ARBA"/>
</dbReference>
<dbReference type="GO" id="GO:0010181">
    <property type="term" value="F:FMN binding"/>
    <property type="evidence" value="ECO:0007669"/>
    <property type="project" value="InterPro"/>
</dbReference>
<evidence type="ECO:0000259" key="4">
    <source>
        <dbReference type="Pfam" id="PF00724"/>
    </source>
</evidence>
<dbReference type="InterPro" id="IPR045247">
    <property type="entry name" value="Oye-like"/>
</dbReference>
<name>A0A8J7HG47_9CYAN</name>
<comment type="similarity">
    <text evidence="2">Belongs to the NADH:flavin oxidoreductase/NADH oxidase family.</text>
</comment>
<dbReference type="GO" id="GO:0005829">
    <property type="term" value="C:cytosol"/>
    <property type="evidence" value="ECO:0007669"/>
    <property type="project" value="UniProtKB-ARBA"/>
</dbReference>
<dbReference type="RefSeq" id="WP_214440886.1">
    <property type="nucleotide sequence ID" value="NZ_JAECZB010000080.1"/>
</dbReference>
<dbReference type="EMBL" id="JAECZB010000080">
    <property type="protein sequence ID" value="MBH8554652.1"/>
    <property type="molecule type" value="Genomic_DNA"/>
</dbReference>
<gene>
    <name evidence="5" type="ORF">I8751_20285</name>
</gene>
<sequence>MTTQTVSPTLLSSFQLGDLKLKNRVVMAPMTRSRAGEARMPNALMAEYYAQRSSSGLIITEATVISIQANGWQNTPGIYNQEQTAAWKQVVDAVHAKGTPIFLQLWHCGRASHSSFQENGQLPVAPSAIKLNGEYIHTPIGKQPYETPRALETDEVPLIVEDYRRAAEQAKIAGFDGVEIHAANGYLIDEFLQSKTNHRNDQWGGNVENRYRFLKEIVEAILTVLPSNRVAVRLSPNGSYNDMGSEDYRETFLYVAGQLNSYNLAYLHLMDGLAFGFHDLGEPMTLADFREVFAGTIMSNCGYTQEQAEDAITKGLADLVAFGRPFISNPDLVERFAHNWPLNSSAEIKDWYSFEPEGYIDFPTYQESQTVS</sequence>
<comment type="caution">
    <text evidence="5">The sequence shown here is derived from an EMBL/GenBank/DDBJ whole genome shotgun (WGS) entry which is preliminary data.</text>
</comment>
<reference evidence="5 6" key="1">
    <citation type="journal article" date="2021" name="Int. J. Syst. Evol. Microbiol.">
        <title>Amazonocrinis nigriterrae gen. nov., sp. nov., Atlanticothrix silvestris gen. nov., sp. nov. and Dendronalium phyllosphericum gen. nov., sp. nov., nostocacean cyanobacteria from Brazilian environments.</title>
        <authorList>
            <person name="Alvarenga D.O."/>
            <person name="Andreote A.P.D."/>
            <person name="Branco L.H.Z."/>
            <person name="Delbaje E."/>
            <person name="Cruz R.B."/>
            <person name="Varani A.M."/>
            <person name="Fiore M.F."/>
        </authorList>
    </citation>
    <scope>NUCLEOTIDE SEQUENCE [LARGE SCALE GENOMIC DNA]</scope>
    <source>
        <strain evidence="5 6">CENA357</strain>
    </source>
</reference>
<evidence type="ECO:0000313" key="5">
    <source>
        <dbReference type="EMBL" id="MBH8554652.1"/>
    </source>
</evidence>
<organism evidence="5 6">
    <name type="scientific">Atlanticothrix silvestris CENA357</name>
    <dbReference type="NCBI Taxonomy" id="1725252"/>
    <lineage>
        <taxon>Bacteria</taxon>
        <taxon>Bacillati</taxon>
        <taxon>Cyanobacteriota</taxon>
        <taxon>Cyanophyceae</taxon>
        <taxon>Nostocales</taxon>
        <taxon>Nodulariaceae</taxon>
        <taxon>Atlanticothrix</taxon>
        <taxon>Atlanticothrix silvestris</taxon>
    </lineage>
</organism>
<dbReference type="Proteomes" id="UP000599391">
    <property type="component" value="Unassembled WGS sequence"/>
</dbReference>
<evidence type="ECO:0000256" key="3">
    <source>
        <dbReference type="ARBA" id="ARBA00023002"/>
    </source>
</evidence>
<dbReference type="PANTHER" id="PTHR22893">
    <property type="entry name" value="NADH OXIDOREDUCTASE-RELATED"/>
    <property type="match status" value="1"/>
</dbReference>
<accession>A0A8J7HG47</accession>
<evidence type="ECO:0000256" key="2">
    <source>
        <dbReference type="ARBA" id="ARBA00005979"/>
    </source>
</evidence>
<comment type="cofactor">
    <cofactor evidence="1">
        <name>FMN</name>
        <dbReference type="ChEBI" id="CHEBI:58210"/>
    </cofactor>
</comment>
<evidence type="ECO:0000256" key="1">
    <source>
        <dbReference type="ARBA" id="ARBA00001917"/>
    </source>
</evidence>
<keyword evidence="3" id="KW-0560">Oxidoreductase</keyword>
<keyword evidence="6" id="KW-1185">Reference proteome</keyword>
<dbReference type="Gene3D" id="3.20.20.70">
    <property type="entry name" value="Aldolase class I"/>
    <property type="match status" value="1"/>
</dbReference>
<dbReference type="Pfam" id="PF00724">
    <property type="entry name" value="Oxidored_FMN"/>
    <property type="match status" value="1"/>
</dbReference>
<protein>
    <submittedName>
        <fullName evidence="5">Alkene reductase</fullName>
    </submittedName>
</protein>
<dbReference type="PANTHER" id="PTHR22893:SF91">
    <property type="entry name" value="NADPH DEHYDROGENASE 2-RELATED"/>
    <property type="match status" value="1"/>
</dbReference>
<proteinExistence type="inferred from homology"/>
<dbReference type="SUPFAM" id="SSF51395">
    <property type="entry name" value="FMN-linked oxidoreductases"/>
    <property type="match status" value="1"/>
</dbReference>
<dbReference type="CDD" id="cd02933">
    <property type="entry name" value="OYE_like_FMN"/>
    <property type="match status" value="1"/>
</dbReference>
<dbReference type="InterPro" id="IPR013785">
    <property type="entry name" value="Aldolase_TIM"/>
</dbReference>
<feature type="domain" description="NADH:flavin oxidoreductase/NADH oxidase N-terminal" evidence="4">
    <location>
        <begin position="13"/>
        <end position="343"/>
    </location>
</feature>